<evidence type="ECO:0000313" key="4">
    <source>
        <dbReference type="EMBL" id="PNR31581.1"/>
    </source>
</evidence>
<dbReference type="SUPFAM" id="SSF54928">
    <property type="entry name" value="RNA-binding domain, RBD"/>
    <property type="match status" value="1"/>
</dbReference>
<dbReference type="SMART" id="SM00360">
    <property type="entry name" value="RRM"/>
    <property type="match status" value="1"/>
</dbReference>
<dbReference type="GeneID" id="112274239"/>
<proteinExistence type="predicted"/>
<dbReference type="Gene3D" id="3.30.70.330">
    <property type="match status" value="1"/>
</dbReference>
<dbReference type="Gramene" id="Pp3c21_4170V3.2">
    <property type="protein sequence ID" value="Pp3c21_4170V3.2"/>
    <property type="gene ID" value="Pp3c21_4170"/>
</dbReference>
<dbReference type="EnsemblPlants" id="Pp3c21_4170V3.2">
    <property type="protein sequence ID" value="Pp3c21_4170V3.2"/>
    <property type="gene ID" value="Pp3c21_4170"/>
</dbReference>
<keyword evidence="6" id="KW-1185">Reference proteome</keyword>
<dbReference type="EnsemblPlants" id="Pp3c21_4170V3.1">
    <property type="protein sequence ID" value="Pp3c21_4170V3.1"/>
    <property type="gene ID" value="Pp3c21_4170"/>
</dbReference>
<gene>
    <name evidence="5" type="primary">LOC112274239</name>
    <name evidence="4" type="ORF">PHYPA_025702</name>
</gene>
<dbReference type="PaxDb" id="3218-PP1S27_120V6.1"/>
<dbReference type="OMA" id="RAKEECQ"/>
<organism evidence="4">
    <name type="scientific">Physcomitrium patens</name>
    <name type="common">Spreading-leaved earth moss</name>
    <name type="synonym">Physcomitrella patens</name>
    <dbReference type="NCBI Taxonomy" id="3218"/>
    <lineage>
        <taxon>Eukaryota</taxon>
        <taxon>Viridiplantae</taxon>
        <taxon>Streptophyta</taxon>
        <taxon>Embryophyta</taxon>
        <taxon>Bryophyta</taxon>
        <taxon>Bryophytina</taxon>
        <taxon>Bryopsida</taxon>
        <taxon>Funariidae</taxon>
        <taxon>Funariales</taxon>
        <taxon>Funariaceae</taxon>
        <taxon>Physcomitrium</taxon>
    </lineage>
</organism>
<dbReference type="RefSeq" id="XP_024359300.1">
    <property type="nucleotide sequence ID" value="XM_024503532.1"/>
</dbReference>
<evidence type="ECO:0000256" key="2">
    <source>
        <dbReference type="SAM" id="MobiDB-lite"/>
    </source>
</evidence>
<feature type="region of interest" description="Disordered" evidence="2">
    <location>
        <begin position="202"/>
        <end position="275"/>
    </location>
</feature>
<dbReference type="GO" id="GO:0003723">
    <property type="term" value="F:RNA binding"/>
    <property type="evidence" value="ECO:0000318"/>
    <property type="project" value="GO_Central"/>
</dbReference>
<feature type="compositionally biased region" description="Basic and acidic residues" evidence="2">
    <location>
        <begin position="1"/>
        <end position="21"/>
    </location>
</feature>
<feature type="compositionally biased region" description="Basic and acidic residues" evidence="2">
    <location>
        <begin position="223"/>
        <end position="232"/>
    </location>
</feature>
<reference evidence="5" key="3">
    <citation type="submission" date="2020-12" db="UniProtKB">
        <authorList>
            <consortium name="EnsemblPlants"/>
        </authorList>
    </citation>
    <scope>IDENTIFICATION</scope>
</reference>
<evidence type="ECO:0000256" key="1">
    <source>
        <dbReference type="PROSITE-ProRule" id="PRU00176"/>
    </source>
</evidence>
<dbReference type="OrthoDB" id="6159137at2759"/>
<reference evidence="4 6" key="2">
    <citation type="journal article" date="2018" name="Plant J.">
        <title>The Physcomitrella patens chromosome-scale assembly reveals moss genome structure and evolution.</title>
        <authorList>
            <person name="Lang D."/>
            <person name="Ullrich K.K."/>
            <person name="Murat F."/>
            <person name="Fuchs J."/>
            <person name="Jenkins J."/>
            <person name="Haas F.B."/>
            <person name="Piednoel M."/>
            <person name="Gundlach H."/>
            <person name="Van Bel M."/>
            <person name="Meyberg R."/>
            <person name="Vives C."/>
            <person name="Morata J."/>
            <person name="Symeonidi A."/>
            <person name="Hiss M."/>
            <person name="Muchero W."/>
            <person name="Kamisugi Y."/>
            <person name="Saleh O."/>
            <person name="Blanc G."/>
            <person name="Decker E.L."/>
            <person name="van Gessel N."/>
            <person name="Grimwood J."/>
            <person name="Hayes R.D."/>
            <person name="Graham S.W."/>
            <person name="Gunter L.E."/>
            <person name="McDaniel S.F."/>
            <person name="Hoernstein S.N.W."/>
            <person name="Larsson A."/>
            <person name="Li F.W."/>
            <person name="Perroud P.F."/>
            <person name="Phillips J."/>
            <person name="Ranjan P."/>
            <person name="Rokshar D.S."/>
            <person name="Rothfels C.J."/>
            <person name="Schneider L."/>
            <person name="Shu S."/>
            <person name="Stevenson D.W."/>
            <person name="Thummler F."/>
            <person name="Tillich M."/>
            <person name="Villarreal Aguilar J.C."/>
            <person name="Widiez T."/>
            <person name="Wong G.K."/>
            <person name="Wymore A."/>
            <person name="Zhang Y."/>
            <person name="Zimmer A.D."/>
            <person name="Quatrano R.S."/>
            <person name="Mayer K.F.X."/>
            <person name="Goodstein D."/>
            <person name="Casacuberta J.M."/>
            <person name="Vandepoele K."/>
            <person name="Reski R."/>
            <person name="Cuming A.C."/>
            <person name="Tuskan G.A."/>
            <person name="Maumus F."/>
            <person name="Salse J."/>
            <person name="Schmutz J."/>
            <person name="Rensing S.A."/>
        </authorList>
    </citation>
    <scope>NUCLEOTIDE SEQUENCE [LARGE SCALE GENOMIC DNA]</scope>
    <source>
        <strain evidence="5 6">cv. Gransden 2004</strain>
    </source>
</reference>
<keyword evidence="1" id="KW-0694">RNA-binding</keyword>
<feature type="compositionally biased region" description="Gly residues" evidence="2">
    <location>
        <begin position="210"/>
        <end position="221"/>
    </location>
</feature>
<accession>A0A2K1IQM4</accession>
<feature type="compositionally biased region" description="Basic and acidic residues" evidence="2">
    <location>
        <begin position="64"/>
        <end position="90"/>
    </location>
</feature>
<dbReference type="Proteomes" id="UP000006727">
    <property type="component" value="Chromosome 21"/>
</dbReference>
<dbReference type="InterPro" id="IPR035979">
    <property type="entry name" value="RBD_domain_sf"/>
</dbReference>
<evidence type="ECO:0000313" key="5">
    <source>
        <dbReference type="EnsemblPlants" id="Pp3c21_4170V3.1"/>
    </source>
</evidence>
<feature type="domain" description="RRM" evidence="3">
    <location>
        <begin position="110"/>
        <end position="188"/>
    </location>
</feature>
<feature type="compositionally biased region" description="Basic and acidic residues" evidence="2">
    <location>
        <begin position="241"/>
        <end position="250"/>
    </location>
</feature>
<dbReference type="STRING" id="3218.A0A2K1IQM4"/>
<reference evidence="4 6" key="1">
    <citation type="journal article" date="2008" name="Science">
        <title>The Physcomitrella genome reveals evolutionary insights into the conquest of land by plants.</title>
        <authorList>
            <person name="Rensing S."/>
            <person name="Lang D."/>
            <person name="Zimmer A."/>
            <person name="Terry A."/>
            <person name="Salamov A."/>
            <person name="Shapiro H."/>
            <person name="Nishiyama T."/>
            <person name="Perroud P.-F."/>
            <person name="Lindquist E."/>
            <person name="Kamisugi Y."/>
            <person name="Tanahashi T."/>
            <person name="Sakakibara K."/>
            <person name="Fujita T."/>
            <person name="Oishi K."/>
            <person name="Shin-I T."/>
            <person name="Kuroki Y."/>
            <person name="Toyoda A."/>
            <person name="Suzuki Y."/>
            <person name="Hashimoto A."/>
            <person name="Yamaguchi K."/>
            <person name="Sugano A."/>
            <person name="Kohara Y."/>
            <person name="Fujiyama A."/>
            <person name="Anterola A."/>
            <person name="Aoki S."/>
            <person name="Ashton N."/>
            <person name="Barbazuk W.B."/>
            <person name="Barker E."/>
            <person name="Bennetzen J."/>
            <person name="Bezanilla M."/>
            <person name="Blankenship R."/>
            <person name="Cho S.H."/>
            <person name="Dutcher S."/>
            <person name="Estelle M."/>
            <person name="Fawcett J.A."/>
            <person name="Gundlach H."/>
            <person name="Hanada K."/>
            <person name="Heyl A."/>
            <person name="Hicks K.A."/>
            <person name="Hugh J."/>
            <person name="Lohr M."/>
            <person name="Mayer K."/>
            <person name="Melkozernov A."/>
            <person name="Murata T."/>
            <person name="Nelson D."/>
            <person name="Pils B."/>
            <person name="Prigge M."/>
            <person name="Reiss B."/>
            <person name="Renner T."/>
            <person name="Rombauts S."/>
            <person name="Rushton P."/>
            <person name="Sanderfoot A."/>
            <person name="Schween G."/>
            <person name="Shiu S.-H."/>
            <person name="Stueber K."/>
            <person name="Theodoulou F.L."/>
            <person name="Tu H."/>
            <person name="Van de Peer Y."/>
            <person name="Verrier P.J."/>
            <person name="Waters E."/>
            <person name="Wood A."/>
            <person name="Yang L."/>
            <person name="Cove D."/>
            <person name="Cuming A."/>
            <person name="Hasebe M."/>
            <person name="Lucas S."/>
            <person name="Mishler D.B."/>
            <person name="Reski R."/>
            <person name="Grigoriev I."/>
            <person name="Quatrano R.S."/>
            <person name="Boore J.L."/>
        </authorList>
    </citation>
    <scope>NUCLEOTIDE SEQUENCE [LARGE SCALE GENOMIC DNA]</scope>
    <source>
        <strain evidence="5 6">cv. Gransden 2004</strain>
    </source>
</reference>
<name>A0A2K1IQM4_PHYPA</name>
<dbReference type="InterPro" id="IPR050441">
    <property type="entry name" value="RBM"/>
</dbReference>
<dbReference type="PROSITE" id="PS50102">
    <property type="entry name" value="RRM"/>
    <property type="match status" value="1"/>
</dbReference>
<evidence type="ECO:0000313" key="6">
    <source>
        <dbReference type="Proteomes" id="UP000006727"/>
    </source>
</evidence>
<protein>
    <recommendedName>
        <fullName evidence="3">RRM domain-containing protein</fullName>
    </recommendedName>
</protein>
<sequence length="275" mass="31566">MGDTPPPRHREITPPPRHRDITPPPRHRDRYSSSPSPRERERERLPERSRSRSPVRRGKPINDGLDRSRSRTPPRREKPGSINDGRDRSRSRTPPRRSRRGEPDALNPGNNLYVTGLSTRVNEKDLLEHFSQEGKVLECRLVLDPRTRESRGFGFVTMEHLEDAERCIKYLNRSTLEGRIITVEKAKRKRARTPTPGEYLGVRAMQASRRGGGGGRGGGSYGRDSRNMRHSPEYAPYQGGGRDRDRDRGRSPRYSPYRTHGGNRSVSPQYGSYRR</sequence>
<feature type="region of interest" description="Disordered" evidence="2">
    <location>
        <begin position="1"/>
        <end position="110"/>
    </location>
</feature>
<dbReference type="KEGG" id="ppp:112274239"/>
<dbReference type="Gramene" id="Pp3c21_4170V3.1">
    <property type="protein sequence ID" value="Pp3c21_4170V3.1"/>
    <property type="gene ID" value="Pp3c21_4170"/>
</dbReference>
<dbReference type="GO" id="GO:0048026">
    <property type="term" value="P:positive regulation of mRNA splicing, via spliceosome"/>
    <property type="evidence" value="ECO:0000318"/>
    <property type="project" value="GO_Central"/>
</dbReference>
<feature type="compositionally biased region" description="Basic and acidic residues" evidence="2">
    <location>
        <begin position="37"/>
        <end position="50"/>
    </location>
</feature>
<evidence type="ECO:0000259" key="3">
    <source>
        <dbReference type="PROSITE" id="PS50102"/>
    </source>
</evidence>
<dbReference type="PANTHER" id="PTHR48034">
    <property type="entry name" value="TRANSFORMER-2 SEX-DETERMINING PROTEIN-RELATED"/>
    <property type="match status" value="1"/>
</dbReference>
<dbReference type="EMBL" id="ABEU02000021">
    <property type="protein sequence ID" value="PNR31581.1"/>
    <property type="molecule type" value="Genomic_DNA"/>
</dbReference>
<dbReference type="InterPro" id="IPR000504">
    <property type="entry name" value="RRM_dom"/>
</dbReference>
<dbReference type="AlphaFoldDB" id="A0A2K1IQM4"/>
<dbReference type="Pfam" id="PF00076">
    <property type="entry name" value="RRM_1"/>
    <property type="match status" value="1"/>
</dbReference>
<dbReference type="InterPro" id="IPR012677">
    <property type="entry name" value="Nucleotide-bd_a/b_plait_sf"/>
</dbReference>
<feature type="compositionally biased region" description="Polar residues" evidence="2">
    <location>
        <begin position="262"/>
        <end position="275"/>
    </location>
</feature>
<dbReference type="GO" id="GO:0005681">
    <property type="term" value="C:spliceosomal complex"/>
    <property type="evidence" value="ECO:0000318"/>
    <property type="project" value="GO_Central"/>
</dbReference>